<dbReference type="InterPro" id="IPR036318">
    <property type="entry name" value="FAD-bd_PCMH-like_sf"/>
</dbReference>
<accession>A0A1H6VMV5</accession>
<proteinExistence type="predicted"/>
<dbReference type="EMBL" id="FNYR01000018">
    <property type="protein sequence ID" value="SEJ05979.1"/>
    <property type="molecule type" value="Genomic_DNA"/>
</dbReference>
<reference evidence="5 6" key="1">
    <citation type="submission" date="2016-10" db="EMBL/GenBank/DDBJ databases">
        <authorList>
            <person name="de Groot N.N."/>
        </authorList>
    </citation>
    <scope>NUCLEOTIDE SEQUENCE [LARGE SCALE GENOMIC DNA]</scope>
    <source>
        <strain evidence="5 6">DSM 22187</strain>
    </source>
</reference>
<dbReference type="SUPFAM" id="SSF55447">
    <property type="entry name" value="CO dehydrogenase flavoprotein C-terminal domain-like"/>
    <property type="match status" value="1"/>
</dbReference>
<dbReference type="STRING" id="1073996.SAMN05444271_11867"/>
<evidence type="ECO:0000259" key="4">
    <source>
        <dbReference type="PROSITE" id="PS51387"/>
    </source>
</evidence>
<keyword evidence="1" id="KW-0285">Flavoprotein</keyword>
<dbReference type="InterPro" id="IPR051312">
    <property type="entry name" value="Diverse_Substr_Oxidored"/>
</dbReference>
<keyword evidence="2" id="KW-0274">FAD</keyword>
<dbReference type="Gene3D" id="3.30.390.50">
    <property type="entry name" value="CO dehydrogenase flavoprotein, C-terminal domain"/>
    <property type="match status" value="1"/>
</dbReference>
<evidence type="ECO:0000256" key="2">
    <source>
        <dbReference type="ARBA" id="ARBA00022827"/>
    </source>
</evidence>
<dbReference type="Proteomes" id="UP000198888">
    <property type="component" value="Unassembled WGS sequence"/>
</dbReference>
<dbReference type="Gene3D" id="3.30.465.10">
    <property type="match status" value="1"/>
</dbReference>
<dbReference type="RefSeq" id="WP_089673042.1">
    <property type="nucleotide sequence ID" value="NZ_CP024845.1"/>
</dbReference>
<dbReference type="GeneID" id="35003411"/>
<dbReference type="SUPFAM" id="SSF56176">
    <property type="entry name" value="FAD-binding/transporter-associated domain-like"/>
    <property type="match status" value="1"/>
</dbReference>
<gene>
    <name evidence="5" type="ORF">SAMN05444271_11867</name>
</gene>
<keyword evidence="6" id="KW-1185">Reference proteome</keyword>
<evidence type="ECO:0000256" key="1">
    <source>
        <dbReference type="ARBA" id="ARBA00022630"/>
    </source>
</evidence>
<dbReference type="Pfam" id="PF03450">
    <property type="entry name" value="CO_deh_flav_C"/>
    <property type="match status" value="1"/>
</dbReference>
<dbReference type="Gene3D" id="3.30.43.10">
    <property type="entry name" value="Uridine Diphospho-n-acetylenolpyruvylglucosamine Reductase, domain 2"/>
    <property type="match status" value="1"/>
</dbReference>
<evidence type="ECO:0000256" key="3">
    <source>
        <dbReference type="ARBA" id="ARBA00023002"/>
    </source>
</evidence>
<evidence type="ECO:0000313" key="6">
    <source>
        <dbReference type="Proteomes" id="UP000198888"/>
    </source>
</evidence>
<dbReference type="InterPro" id="IPR016169">
    <property type="entry name" value="FAD-bd_PCMH_sub2"/>
</dbReference>
<dbReference type="PANTHER" id="PTHR42659">
    <property type="entry name" value="XANTHINE DEHYDROGENASE SUBUNIT C-RELATED"/>
    <property type="match status" value="1"/>
</dbReference>
<dbReference type="KEGG" id="hae:halTADL_2641"/>
<dbReference type="PROSITE" id="PS51387">
    <property type="entry name" value="FAD_PCMH"/>
    <property type="match status" value="1"/>
</dbReference>
<dbReference type="Pfam" id="PF00941">
    <property type="entry name" value="FAD_binding_5"/>
    <property type="match status" value="1"/>
</dbReference>
<dbReference type="GO" id="GO:0071949">
    <property type="term" value="F:FAD binding"/>
    <property type="evidence" value="ECO:0007669"/>
    <property type="project" value="InterPro"/>
</dbReference>
<dbReference type="InterPro" id="IPR016167">
    <property type="entry name" value="FAD-bd_PCMH_sub1"/>
</dbReference>
<dbReference type="SMART" id="SM01092">
    <property type="entry name" value="CO_deh_flav_C"/>
    <property type="match status" value="1"/>
</dbReference>
<dbReference type="InterPro" id="IPR016166">
    <property type="entry name" value="FAD-bd_PCMH"/>
</dbReference>
<feature type="domain" description="FAD-binding PCMH-type" evidence="4">
    <location>
        <begin position="1"/>
        <end position="176"/>
    </location>
</feature>
<dbReference type="InterPro" id="IPR036683">
    <property type="entry name" value="CO_DH_flav_C_dom_sf"/>
</dbReference>
<dbReference type="InterPro" id="IPR002346">
    <property type="entry name" value="Mopterin_DH_FAD-bd"/>
</dbReference>
<sequence>MDADAFEYREAETIADAIALLEEHPDAEVLAGGHTLLPNMEIGLIGPDTVVDIGGIDAMQGIDRDGDVMNIGALTTYSKIIDTDELWDGATVLTEAIREIGDTQIRNRATVGGNLVRPEPTSDLSAAIIASDATLIATSRRGERRIDADEFFLPKRTTALEEDELLTRIEIPLVGGAASGAYSKTQSPSARYTLLGVAARMSVDDGLVSTARVAANGVMNHGIRLGGVEDALTGNPLDTETIAAATTQATAGIDESQMIDDSQASATFRMQLLEVYTQQALERTAERTGLTIPA</sequence>
<dbReference type="PANTHER" id="PTHR42659:SF2">
    <property type="entry name" value="XANTHINE DEHYDROGENASE SUBUNIT C-RELATED"/>
    <property type="match status" value="1"/>
</dbReference>
<dbReference type="AlphaFoldDB" id="A0A1H6VMV5"/>
<organism evidence="5 6">
    <name type="scientific">Halohasta litchfieldiae</name>
    <dbReference type="NCBI Taxonomy" id="1073996"/>
    <lineage>
        <taxon>Archaea</taxon>
        <taxon>Methanobacteriati</taxon>
        <taxon>Methanobacteriota</taxon>
        <taxon>Stenosarchaea group</taxon>
        <taxon>Halobacteria</taxon>
        <taxon>Halobacteriales</taxon>
        <taxon>Haloferacaceae</taxon>
        <taxon>Halohasta</taxon>
    </lineage>
</organism>
<accession>A0A2H4Q4S7</accession>
<name>A0A1H6VMV5_9EURY</name>
<protein>
    <submittedName>
        <fullName evidence="5">Carbon-monoxide dehydrogenase medium subunit</fullName>
    </submittedName>
</protein>
<keyword evidence="3" id="KW-0560">Oxidoreductase</keyword>
<dbReference type="GO" id="GO:0016491">
    <property type="term" value="F:oxidoreductase activity"/>
    <property type="evidence" value="ECO:0007669"/>
    <property type="project" value="UniProtKB-KW"/>
</dbReference>
<dbReference type="OrthoDB" id="19205at2157"/>
<evidence type="ECO:0000313" key="5">
    <source>
        <dbReference type="EMBL" id="SEJ05979.1"/>
    </source>
</evidence>
<dbReference type="InterPro" id="IPR005107">
    <property type="entry name" value="CO_DH_flav_C"/>
</dbReference>